<feature type="transmembrane region" description="Helical" evidence="2">
    <location>
        <begin position="202"/>
        <end position="220"/>
    </location>
</feature>
<evidence type="ECO:0000256" key="2">
    <source>
        <dbReference type="SAM" id="Phobius"/>
    </source>
</evidence>
<evidence type="ECO:0000256" key="1">
    <source>
        <dbReference type="SAM" id="MobiDB-lite"/>
    </source>
</evidence>
<feature type="transmembrane region" description="Helical" evidence="2">
    <location>
        <begin position="164"/>
        <end position="182"/>
    </location>
</feature>
<protein>
    <submittedName>
        <fullName evidence="3">Uncharacterized protein</fullName>
    </submittedName>
</protein>
<dbReference type="EMBL" id="MCFH01000006">
    <property type="protein sequence ID" value="ORX57241.1"/>
    <property type="molecule type" value="Genomic_DNA"/>
</dbReference>
<reference evidence="3 4" key="2">
    <citation type="submission" date="2016-08" db="EMBL/GenBank/DDBJ databases">
        <title>Pervasive Adenine N6-methylation of Active Genes in Fungi.</title>
        <authorList>
            <consortium name="DOE Joint Genome Institute"/>
            <person name="Mondo S.J."/>
            <person name="Dannebaum R.O."/>
            <person name="Kuo R.C."/>
            <person name="Labutti K."/>
            <person name="Haridas S."/>
            <person name="Kuo A."/>
            <person name="Salamov A."/>
            <person name="Ahrendt S.R."/>
            <person name="Lipzen A."/>
            <person name="Sullivan W."/>
            <person name="Andreopoulos W.B."/>
            <person name="Clum A."/>
            <person name="Lindquist E."/>
            <person name="Daum C."/>
            <person name="Ramamoorthy G.K."/>
            <person name="Gryganskyi A."/>
            <person name="Culley D."/>
            <person name="Magnuson J.K."/>
            <person name="James T.Y."/>
            <person name="O'Malley M.A."/>
            <person name="Stajich J.E."/>
            <person name="Spatafora J.W."/>
            <person name="Visel A."/>
            <person name="Grigoriev I.V."/>
        </authorList>
    </citation>
    <scope>NUCLEOTIDE SEQUENCE [LARGE SCALE GENOMIC DNA]</scope>
    <source>
        <strain evidence="4">finn</strain>
    </source>
</reference>
<evidence type="ECO:0000313" key="3">
    <source>
        <dbReference type="EMBL" id="ORX57241.1"/>
    </source>
</evidence>
<sequence length="244" mass="28049">MARGKNSQNFLAKRKRPTNKGAAKGNNDSSEAIDVVLINKINSIEKTLNNVSLKIYQSYNKILMYIGVAVFASIFILLNYLEKKISKYTYTYENIAEIKYKTVYNGHYNYKGNESYDTLTAMKEEGRNIYFYYNLILIFVYSPILCFSITNIISEVCGFTKTNVFPFFISVFQILESIALIFTIKGYPNSLILLNISGKLAVIKYFFIFITIFVVIFGFIDRYQNKPKSTGISLEESEKSKKSE</sequence>
<organism evidence="3 4">
    <name type="scientific">Piromyces finnis</name>
    <dbReference type="NCBI Taxonomy" id="1754191"/>
    <lineage>
        <taxon>Eukaryota</taxon>
        <taxon>Fungi</taxon>
        <taxon>Fungi incertae sedis</taxon>
        <taxon>Chytridiomycota</taxon>
        <taxon>Chytridiomycota incertae sedis</taxon>
        <taxon>Neocallimastigomycetes</taxon>
        <taxon>Neocallimastigales</taxon>
        <taxon>Neocallimastigaceae</taxon>
        <taxon>Piromyces</taxon>
    </lineage>
</organism>
<reference evidence="3 4" key="1">
    <citation type="submission" date="2016-08" db="EMBL/GenBank/DDBJ databases">
        <title>Genomes of anaerobic fungi encode conserved fungal cellulosomes for biomass hydrolysis.</title>
        <authorList>
            <consortium name="DOE Joint Genome Institute"/>
            <person name="Haitjema C.H."/>
            <person name="Gilmore S.P."/>
            <person name="Henske J.K."/>
            <person name="Solomon K.V."/>
            <person name="De Groot R."/>
            <person name="Kuo A."/>
            <person name="Mondo S.J."/>
            <person name="Salamov A.A."/>
            <person name="Labutti K."/>
            <person name="Zhao Z."/>
            <person name="Chiniquy J."/>
            <person name="Barry K."/>
            <person name="Brewer H.M."/>
            <person name="Purvine S.O."/>
            <person name="Wright A.T."/>
            <person name="Boxma B."/>
            <person name="Van Alen T."/>
            <person name="Hackstein J.H."/>
            <person name="Baker S.E."/>
            <person name="Grigoriev I.V."/>
            <person name="O'Malley M.A."/>
        </authorList>
    </citation>
    <scope>NUCLEOTIDE SEQUENCE [LARGE SCALE GENOMIC DNA]</scope>
    <source>
        <strain evidence="4">finn</strain>
    </source>
</reference>
<dbReference type="OrthoDB" id="2139317at2759"/>
<keyword evidence="2" id="KW-0472">Membrane</keyword>
<keyword evidence="2" id="KW-0812">Transmembrane</keyword>
<dbReference type="AlphaFoldDB" id="A0A1Y1VJP0"/>
<feature type="transmembrane region" description="Helical" evidence="2">
    <location>
        <begin position="62"/>
        <end position="81"/>
    </location>
</feature>
<dbReference type="Proteomes" id="UP000193719">
    <property type="component" value="Unassembled WGS sequence"/>
</dbReference>
<keyword evidence="4" id="KW-1185">Reference proteome</keyword>
<evidence type="ECO:0000313" key="4">
    <source>
        <dbReference type="Proteomes" id="UP000193719"/>
    </source>
</evidence>
<feature type="transmembrane region" description="Helical" evidence="2">
    <location>
        <begin position="130"/>
        <end position="152"/>
    </location>
</feature>
<feature type="region of interest" description="Disordered" evidence="1">
    <location>
        <begin position="1"/>
        <end position="27"/>
    </location>
</feature>
<comment type="caution">
    <text evidence="3">The sequence shown here is derived from an EMBL/GenBank/DDBJ whole genome shotgun (WGS) entry which is preliminary data.</text>
</comment>
<name>A0A1Y1VJP0_9FUNG</name>
<keyword evidence="2" id="KW-1133">Transmembrane helix</keyword>
<gene>
    <name evidence="3" type="ORF">BCR36DRAFT_580657</name>
</gene>
<proteinExistence type="predicted"/>
<accession>A0A1Y1VJP0</accession>
<feature type="compositionally biased region" description="Polar residues" evidence="1">
    <location>
        <begin position="1"/>
        <end position="10"/>
    </location>
</feature>